<dbReference type="STRING" id="6216.A0A0R3SDL1"/>
<dbReference type="InterPro" id="IPR055458">
    <property type="entry name" value="IFT52_GIFT"/>
</dbReference>
<dbReference type="PANTHER" id="PTHR12969">
    <property type="entry name" value="NGD5/OSM-6/IFT52"/>
    <property type="match status" value="1"/>
</dbReference>
<proteinExistence type="predicted"/>
<reference evidence="2 3" key="2">
    <citation type="submission" date="2018-11" db="EMBL/GenBank/DDBJ databases">
        <authorList>
            <consortium name="Pathogen Informatics"/>
        </authorList>
    </citation>
    <scope>NUCLEOTIDE SEQUENCE [LARGE SCALE GENOMIC DNA]</scope>
</reference>
<feature type="domain" description="IFT52 GIFT" evidence="1">
    <location>
        <begin position="19"/>
        <end position="147"/>
    </location>
</feature>
<name>A0A0R3SDL1_HYMDI</name>
<dbReference type="AlphaFoldDB" id="A0A0R3SDL1"/>
<evidence type="ECO:0000313" key="2">
    <source>
        <dbReference type="EMBL" id="VDL22098.1"/>
    </source>
</evidence>
<dbReference type="InterPro" id="IPR039975">
    <property type="entry name" value="IFT52"/>
</dbReference>
<dbReference type="GO" id="GO:0060271">
    <property type="term" value="P:cilium assembly"/>
    <property type="evidence" value="ECO:0007669"/>
    <property type="project" value="TreeGrafter"/>
</dbReference>
<dbReference type="GO" id="GO:0042073">
    <property type="term" value="P:intraciliary transport"/>
    <property type="evidence" value="ECO:0007669"/>
    <property type="project" value="TreeGrafter"/>
</dbReference>
<protein>
    <submittedName>
        <fullName evidence="4">DUF2088 domain-containing protein</fullName>
    </submittedName>
</protein>
<reference evidence="4" key="1">
    <citation type="submission" date="2017-02" db="UniProtKB">
        <authorList>
            <consortium name="WormBaseParasite"/>
        </authorList>
    </citation>
    <scope>IDENTIFICATION</scope>
</reference>
<dbReference type="GO" id="GO:0030992">
    <property type="term" value="C:intraciliary transport particle B"/>
    <property type="evidence" value="ECO:0007669"/>
    <property type="project" value="TreeGrafter"/>
</dbReference>
<evidence type="ECO:0000313" key="4">
    <source>
        <dbReference type="WBParaSite" id="HDID_0000278501-mRNA-1"/>
    </source>
</evidence>
<dbReference type="GO" id="GO:0005814">
    <property type="term" value="C:centriole"/>
    <property type="evidence" value="ECO:0007669"/>
    <property type="project" value="TreeGrafter"/>
</dbReference>
<accession>A0A0R3SDL1</accession>
<organism evidence="4">
    <name type="scientific">Hymenolepis diminuta</name>
    <name type="common">Rat tapeworm</name>
    <dbReference type="NCBI Taxonomy" id="6216"/>
    <lineage>
        <taxon>Eukaryota</taxon>
        <taxon>Metazoa</taxon>
        <taxon>Spiralia</taxon>
        <taxon>Lophotrochozoa</taxon>
        <taxon>Platyhelminthes</taxon>
        <taxon>Cestoda</taxon>
        <taxon>Eucestoda</taxon>
        <taxon>Cyclophyllidea</taxon>
        <taxon>Hymenolepididae</taxon>
        <taxon>Hymenolepis</taxon>
    </lineage>
</organism>
<dbReference type="GO" id="GO:0005929">
    <property type="term" value="C:cilium"/>
    <property type="evidence" value="ECO:0007669"/>
    <property type="project" value="TreeGrafter"/>
</dbReference>
<evidence type="ECO:0000259" key="1">
    <source>
        <dbReference type="Pfam" id="PF23355"/>
    </source>
</evidence>
<dbReference type="Proteomes" id="UP000274504">
    <property type="component" value="Unassembled WGS sequence"/>
</dbReference>
<gene>
    <name evidence="2" type="ORF">HDID_LOCUS2781</name>
</gene>
<dbReference type="PANTHER" id="PTHR12969:SF7">
    <property type="entry name" value="INTRAFLAGELLAR TRANSPORT PROTEIN 52 HOMOLOG"/>
    <property type="match status" value="1"/>
</dbReference>
<evidence type="ECO:0000313" key="3">
    <source>
        <dbReference type="Proteomes" id="UP000274504"/>
    </source>
</evidence>
<dbReference type="Pfam" id="PF23355">
    <property type="entry name" value="IFT52_GIFT"/>
    <property type="match status" value="1"/>
</dbReference>
<dbReference type="EMBL" id="UYSG01000732">
    <property type="protein sequence ID" value="VDL22098.1"/>
    <property type="molecule type" value="Genomic_DNA"/>
</dbReference>
<dbReference type="OrthoDB" id="10259368at2759"/>
<sequence length="150" mass="16507">MAKFSLEEVRTFICDYLIQLEFITKYIGNGGSVLVLLGENGESEYSTNINFLLKQFGISVNNDSVVRTSYYKYFHPKEALIPNGILNRTIGEVAGCQPRGDKVSPKEAFEFVYAFGATLNVAKPAIVLLSTGSVAFPLNRPVCAISEIEV</sequence>
<dbReference type="WBParaSite" id="HDID_0000278501-mRNA-1">
    <property type="protein sequence ID" value="HDID_0000278501-mRNA-1"/>
    <property type="gene ID" value="HDID_0000278501"/>
</dbReference>